<protein>
    <recommendedName>
        <fullName evidence="9">Clp R domain-containing protein</fullName>
    </recommendedName>
</protein>
<dbReference type="PANTHER" id="PTHR11638:SF18">
    <property type="entry name" value="HEAT SHOCK PROTEIN 104"/>
    <property type="match status" value="1"/>
</dbReference>
<sequence length="779" mass="87393">MILDRLTDRAKTALFELPKRKKVSTLEVLESIKRAEGMGSYLISSLPNIQLPKDRIVETEKLVKEAYYQSVKFEHPYVGTEHLLLGLLRLTSSRDINKVKLELMKLNVFPNTVKNMEKGKKTPILDSFSENLNQKAIKSLDRTLVHRVEYDTLVASLLLKSSSNVLLIGDAGVGKRTLVDILARNITALDVPPILAGYQVIDFDLVSFLTSVFNKGGIDLGLAALSDELRSMGRVIFSIKNFQNIFFATSTGLAMPMFYSMFKNVLDASGSKLIATMNTSLYEKVVGENDHIIEDFTIVEVKEPSEKETIKILDATASQLGEFHGVEIPTDVLKQIYKKARIGSSDVKFPQRGIDLMDHSCTHLILRKSKIPQSYKKLVDKSFELLNSLDEHVERGHYDNALKMRNDLRGLEAKLVNKEEKIFVGDKLVLTVDDVNEAVKSFSDERRDENDNISMGKLSALADNIKKKIIGQEHAVDSVVKSLIRARLSLRSRKRTLGNFLFLGPTGVGKTELAKVLADEFFGEKSLIRLDMSDFAEKHNVARLVGAPPGYVGYGEGGELTTKIENRPDSVVLFDEIEKAHPDVLNILLQIMEEAELADAKGNIFDFSRAVIILTSNSGTEILHASEIGFGDKVMTDKGTDSRLRLNLKKILKPELINRFDDVIIFHKLRKESQFRVLEILIKEIIATLSAQKIKLVVSNQVKNYLLKTGFSEEYGARAMKRSIEKELLDKIAEFLLKHRTKPLELVADVERGDIVITGKTPVKKKPVKKSKKVKSGRK</sequence>
<dbReference type="GO" id="GO:0005737">
    <property type="term" value="C:cytoplasm"/>
    <property type="evidence" value="ECO:0007669"/>
    <property type="project" value="TreeGrafter"/>
</dbReference>
<evidence type="ECO:0000256" key="1">
    <source>
        <dbReference type="ARBA" id="ARBA00022737"/>
    </source>
</evidence>
<evidence type="ECO:0000256" key="3">
    <source>
        <dbReference type="ARBA" id="ARBA00022840"/>
    </source>
</evidence>
<evidence type="ECO:0000313" key="7">
    <source>
        <dbReference type="EMBL" id="OGC68564.1"/>
    </source>
</evidence>
<feature type="domain" description="AAA+ ATPase" evidence="5">
    <location>
        <begin position="496"/>
        <end position="640"/>
    </location>
</feature>
<dbReference type="PANTHER" id="PTHR11638">
    <property type="entry name" value="ATP-DEPENDENT CLP PROTEASE"/>
    <property type="match status" value="1"/>
</dbReference>
<dbReference type="Pfam" id="PF07724">
    <property type="entry name" value="AAA_2"/>
    <property type="match status" value="1"/>
</dbReference>
<dbReference type="Pfam" id="PF10431">
    <property type="entry name" value="ClpB_D2-small"/>
    <property type="match status" value="1"/>
</dbReference>
<dbReference type="Gene3D" id="4.10.860.10">
    <property type="entry name" value="UVR domain"/>
    <property type="match status" value="1"/>
</dbReference>
<dbReference type="InterPro" id="IPR019489">
    <property type="entry name" value="Clp_ATPase_C"/>
</dbReference>
<dbReference type="SUPFAM" id="SSF52540">
    <property type="entry name" value="P-loop containing nucleoside triphosphate hydrolases"/>
    <property type="match status" value="2"/>
</dbReference>
<dbReference type="InterPro" id="IPR050130">
    <property type="entry name" value="ClpA_ClpB"/>
</dbReference>
<dbReference type="InterPro" id="IPR041546">
    <property type="entry name" value="ClpA/ClpB_AAA_lid"/>
</dbReference>
<dbReference type="Pfam" id="PF17871">
    <property type="entry name" value="AAA_lid_9"/>
    <property type="match status" value="1"/>
</dbReference>
<feature type="domain" description="AAA+ ATPase" evidence="5">
    <location>
        <begin position="161"/>
        <end position="304"/>
    </location>
</feature>
<evidence type="ECO:0008006" key="9">
    <source>
        <dbReference type="Google" id="ProtNLM"/>
    </source>
</evidence>
<dbReference type="InterPro" id="IPR027417">
    <property type="entry name" value="P-loop_NTPase"/>
</dbReference>
<dbReference type="CDD" id="cd19499">
    <property type="entry name" value="RecA-like_ClpB_Hsp104-like"/>
    <property type="match status" value="1"/>
</dbReference>
<dbReference type="SMART" id="SM00382">
    <property type="entry name" value="AAA"/>
    <property type="match status" value="2"/>
</dbReference>
<organism evidence="7 8">
    <name type="scientific">candidate division WWE3 bacterium RIFOXYC1_FULL_39_7</name>
    <dbReference type="NCBI Taxonomy" id="1802643"/>
    <lineage>
        <taxon>Bacteria</taxon>
        <taxon>Katanobacteria</taxon>
    </lineage>
</organism>
<proteinExistence type="predicted"/>
<evidence type="ECO:0000259" key="5">
    <source>
        <dbReference type="SMART" id="SM00382"/>
    </source>
</evidence>
<keyword evidence="1" id="KW-0677">Repeat</keyword>
<dbReference type="Proteomes" id="UP000179113">
    <property type="component" value="Unassembled WGS sequence"/>
</dbReference>
<accession>A0A1F4WGK4</accession>
<keyword evidence="4" id="KW-0143">Chaperone</keyword>
<gene>
    <name evidence="7" type="ORF">A2415_05485</name>
</gene>
<keyword evidence="3" id="KW-0067">ATP-binding</keyword>
<name>A0A1F4WGK4_UNCKA</name>
<dbReference type="GO" id="GO:0005524">
    <property type="term" value="F:ATP binding"/>
    <property type="evidence" value="ECO:0007669"/>
    <property type="project" value="UniProtKB-KW"/>
</dbReference>
<dbReference type="PRINTS" id="PR00300">
    <property type="entry name" value="CLPPROTEASEA"/>
</dbReference>
<dbReference type="Gene3D" id="1.10.8.60">
    <property type="match status" value="2"/>
</dbReference>
<dbReference type="InterPro" id="IPR001270">
    <property type="entry name" value="ClpA/B"/>
</dbReference>
<dbReference type="AlphaFoldDB" id="A0A1F4WGK4"/>
<dbReference type="SMART" id="SM01086">
    <property type="entry name" value="ClpB_D2-small"/>
    <property type="match status" value="1"/>
</dbReference>
<dbReference type="GO" id="GO:0034605">
    <property type="term" value="P:cellular response to heat"/>
    <property type="evidence" value="ECO:0007669"/>
    <property type="project" value="TreeGrafter"/>
</dbReference>
<evidence type="ECO:0000259" key="6">
    <source>
        <dbReference type="SMART" id="SM01086"/>
    </source>
</evidence>
<dbReference type="InterPro" id="IPR003593">
    <property type="entry name" value="AAA+_ATPase"/>
</dbReference>
<dbReference type="GO" id="GO:0016887">
    <property type="term" value="F:ATP hydrolysis activity"/>
    <property type="evidence" value="ECO:0007669"/>
    <property type="project" value="InterPro"/>
</dbReference>
<evidence type="ECO:0000313" key="8">
    <source>
        <dbReference type="Proteomes" id="UP000179113"/>
    </source>
</evidence>
<comment type="caution">
    <text evidence="7">The sequence shown here is derived from an EMBL/GenBank/DDBJ whole genome shotgun (WGS) entry which is preliminary data.</text>
</comment>
<evidence type="ECO:0000256" key="4">
    <source>
        <dbReference type="ARBA" id="ARBA00023186"/>
    </source>
</evidence>
<dbReference type="Gene3D" id="3.40.50.300">
    <property type="entry name" value="P-loop containing nucleotide triphosphate hydrolases"/>
    <property type="match status" value="2"/>
</dbReference>
<evidence type="ECO:0000256" key="2">
    <source>
        <dbReference type="ARBA" id="ARBA00022741"/>
    </source>
</evidence>
<dbReference type="InterPro" id="IPR003959">
    <property type="entry name" value="ATPase_AAA_core"/>
</dbReference>
<reference evidence="7 8" key="1">
    <citation type="journal article" date="2016" name="Nat. Commun.">
        <title>Thousands of microbial genomes shed light on interconnected biogeochemical processes in an aquifer system.</title>
        <authorList>
            <person name="Anantharaman K."/>
            <person name="Brown C.T."/>
            <person name="Hug L.A."/>
            <person name="Sharon I."/>
            <person name="Castelle C.J."/>
            <person name="Probst A.J."/>
            <person name="Thomas B.C."/>
            <person name="Singh A."/>
            <person name="Wilkins M.J."/>
            <person name="Karaoz U."/>
            <person name="Brodie E.L."/>
            <person name="Williams K.H."/>
            <person name="Hubbard S.S."/>
            <person name="Banfield J.F."/>
        </authorList>
    </citation>
    <scope>NUCLEOTIDE SEQUENCE [LARGE SCALE GENOMIC DNA]</scope>
</reference>
<feature type="domain" description="Clp ATPase C-terminal" evidence="6">
    <location>
        <begin position="669"/>
        <end position="757"/>
    </location>
</feature>
<dbReference type="EMBL" id="MEWA01000039">
    <property type="protein sequence ID" value="OGC68564.1"/>
    <property type="molecule type" value="Genomic_DNA"/>
</dbReference>
<keyword evidence="2" id="KW-0547">Nucleotide-binding</keyword>